<keyword evidence="7" id="KW-1185">Reference proteome</keyword>
<evidence type="ECO:0000313" key="7">
    <source>
        <dbReference type="Proteomes" id="UP001596989"/>
    </source>
</evidence>
<name>A0ABW3HQG6_9BACL</name>
<dbReference type="Proteomes" id="UP001596989">
    <property type="component" value="Unassembled WGS sequence"/>
</dbReference>
<dbReference type="Gene3D" id="2.60.40.4290">
    <property type="match status" value="1"/>
</dbReference>
<protein>
    <submittedName>
        <fullName evidence="6">Phage tail sheath family protein</fullName>
    </submittedName>
</protein>
<dbReference type="EMBL" id="JBHTJZ010000011">
    <property type="protein sequence ID" value="MFD0959804.1"/>
    <property type="molecule type" value="Genomic_DNA"/>
</dbReference>
<dbReference type="Pfam" id="PF04984">
    <property type="entry name" value="Phage_sheath_1"/>
    <property type="match status" value="1"/>
</dbReference>
<feature type="domain" description="Tail sheath protein subtilisin-like" evidence="2">
    <location>
        <begin position="182"/>
        <end position="329"/>
    </location>
</feature>
<evidence type="ECO:0000259" key="3">
    <source>
        <dbReference type="Pfam" id="PF17481"/>
    </source>
</evidence>
<reference evidence="7" key="1">
    <citation type="journal article" date="2019" name="Int. J. Syst. Evol. Microbiol.">
        <title>The Global Catalogue of Microorganisms (GCM) 10K type strain sequencing project: providing services to taxonomists for standard genome sequencing and annotation.</title>
        <authorList>
            <consortium name="The Broad Institute Genomics Platform"/>
            <consortium name="The Broad Institute Genome Sequencing Center for Infectious Disease"/>
            <person name="Wu L."/>
            <person name="Ma J."/>
        </authorList>
    </citation>
    <scope>NUCLEOTIDE SEQUENCE [LARGE SCALE GENOMIC DNA]</scope>
    <source>
        <strain evidence="7">CCUG 59129</strain>
    </source>
</reference>
<proteinExistence type="inferred from homology"/>
<feature type="domain" description="Tail sheath protein C-terminal" evidence="4">
    <location>
        <begin position="337"/>
        <end position="438"/>
    </location>
</feature>
<dbReference type="InterPro" id="IPR035326">
    <property type="entry name" value="Beta_sandwich_Seath"/>
</dbReference>
<dbReference type="Gene3D" id="3.30.1370.220">
    <property type="match status" value="1"/>
</dbReference>
<dbReference type="InterPro" id="IPR035089">
    <property type="entry name" value="Phage_sheath_subtilisin"/>
</dbReference>
<dbReference type="Gene3D" id="3.40.50.11790">
    <property type="match status" value="1"/>
</dbReference>
<evidence type="ECO:0000259" key="5">
    <source>
        <dbReference type="Pfam" id="PF22671"/>
    </source>
</evidence>
<dbReference type="Gene3D" id="3.30.1490.360">
    <property type="match status" value="1"/>
</dbReference>
<evidence type="ECO:0000313" key="6">
    <source>
        <dbReference type="EMBL" id="MFD0959804.1"/>
    </source>
</evidence>
<dbReference type="Gene3D" id="3.30.360.90">
    <property type="match status" value="1"/>
</dbReference>
<dbReference type="Pfam" id="PF17481">
    <property type="entry name" value="Phage_sheath_domII"/>
    <property type="match status" value="1"/>
</dbReference>
<dbReference type="InterPro" id="IPR020287">
    <property type="entry name" value="Tail_sheath_C"/>
</dbReference>
<dbReference type="RefSeq" id="WP_377564066.1">
    <property type="nucleotide sequence ID" value="NZ_JBHTJZ010000011.1"/>
</dbReference>
<sequence length="439" mass="46866">MTGGTWTTHNKVRPGVYVNMSNAPKPLSALGERGMVTMPLVLSWGEPKTMITIEAGEDTMDKLGYSIAAPQMLLVREALKRARTLLLYRVNEGVKAAVTGGELTATAKYGGERGNAITIVVEVNVDDPAKFDVRTMVEGAEKDVQTVSDIAGLSANNWVTWNASGQLAANAGMPLAGGANGDAQAADYNDYLSAAETEEFQTIALVSEDSALKSVFASFVEGLRDGEGRKVQVAIANYSEARQEGVISVNNGVKLADGTVLTAAQAAVWVAGATAAAGVNESLTYTLYDGAVDAVPRLTHTETVTALRNGEFLFTQDRGSVRVEQDINTFTSFTPEKGAHFSKNRVVRVLDAISNDCARVFRSFYIGKVSNHADGRNLLKGECINYLTNLQNLGAIGSFDSQNDVKISPIAGQPDGVYIELQVQPIDAVEKIYIAVEVM</sequence>
<accession>A0ABW3HQG6</accession>
<feature type="domain" description="Tail sheath protein Gp18-like" evidence="5">
    <location>
        <begin position="33"/>
        <end position="90"/>
    </location>
</feature>
<organism evidence="6 7">
    <name type="scientific">Paenibacillus chungangensis</name>
    <dbReference type="NCBI Taxonomy" id="696535"/>
    <lineage>
        <taxon>Bacteria</taxon>
        <taxon>Bacillati</taxon>
        <taxon>Bacillota</taxon>
        <taxon>Bacilli</taxon>
        <taxon>Bacillales</taxon>
        <taxon>Paenibacillaceae</taxon>
        <taxon>Paenibacillus</taxon>
    </lineage>
</organism>
<dbReference type="Pfam" id="PF17482">
    <property type="entry name" value="Phage_sheath_1C"/>
    <property type="match status" value="1"/>
</dbReference>
<feature type="domain" description="Phage tail sheath protein-like beta-sandwich" evidence="3">
    <location>
        <begin position="91"/>
        <end position="179"/>
    </location>
</feature>
<dbReference type="Pfam" id="PF22671">
    <property type="entry name" value="Gp18_domIII_N"/>
    <property type="match status" value="1"/>
</dbReference>
<evidence type="ECO:0000256" key="1">
    <source>
        <dbReference type="ARBA" id="ARBA00008005"/>
    </source>
</evidence>
<comment type="caution">
    <text evidence="6">The sequence shown here is derived from an EMBL/GenBank/DDBJ whole genome shotgun (WGS) entry which is preliminary data.</text>
</comment>
<comment type="similarity">
    <text evidence="1">Belongs to the myoviridae tail sheath protein family.</text>
</comment>
<evidence type="ECO:0000259" key="4">
    <source>
        <dbReference type="Pfam" id="PF17482"/>
    </source>
</evidence>
<dbReference type="InterPro" id="IPR054564">
    <property type="entry name" value="Gp18_domIII_N"/>
</dbReference>
<evidence type="ECO:0000259" key="2">
    <source>
        <dbReference type="Pfam" id="PF04984"/>
    </source>
</evidence>
<gene>
    <name evidence="6" type="ORF">ACFQ2I_10420</name>
</gene>